<dbReference type="PANTHER" id="PTHR43281:SF1">
    <property type="entry name" value="FARNESYL DIPHOSPHATE SYNTHASE"/>
    <property type="match status" value="1"/>
</dbReference>
<evidence type="ECO:0000313" key="8">
    <source>
        <dbReference type="EMBL" id="MDH5823391.1"/>
    </source>
</evidence>
<keyword evidence="9" id="KW-1185">Reference proteome</keyword>
<keyword evidence="5" id="KW-0460">Magnesium</keyword>
<evidence type="ECO:0000256" key="7">
    <source>
        <dbReference type="RuleBase" id="RU004466"/>
    </source>
</evidence>
<evidence type="ECO:0000256" key="4">
    <source>
        <dbReference type="ARBA" id="ARBA00022723"/>
    </source>
</evidence>
<comment type="similarity">
    <text evidence="2 7">Belongs to the FPP/GGPP synthase family.</text>
</comment>
<sequence length="306" mass="31554">MPDPAARPDPQLQAWRARADAALERALAALEHGEPRLLGAMRHAALAGGKRIRPLLVYACGNAFGAADAALDAPAAAVELVHAYSLVHDDLPAMDDDALRRGRPTVHIAFDEATAILAGDALQSLAFAVLADAPVDDGRRVAMLRELAGAAGADGMCGGQARDLAAAGSKQQRGADRLLPVVELERLHAMKTGALLRAAVRLGAIAAGADAAARAQLDRYASALGLGFQIRDDLLDVEGDSATLGKTAGKDAAQAKATFPGLLGVEASRGRLAGLGEEMNAALDALGMTADAPLRQLGRQAIERTH</sequence>
<evidence type="ECO:0000256" key="5">
    <source>
        <dbReference type="ARBA" id="ARBA00022842"/>
    </source>
</evidence>
<evidence type="ECO:0000256" key="2">
    <source>
        <dbReference type="ARBA" id="ARBA00006706"/>
    </source>
</evidence>
<comment type="caution">
    <text evidence="8">The sequence shown here is derived from an EMBL/GenBank/DDBJ whole genome shotgun (WGS) entry which is preliminary data.</text>
</comment>
<dbReference type="PANTHER" id="PTHR43281">
    <property type="entry name" value="FARNESYL DIPHOSPHATE SYNTHASE"/>
    <property type="match status" value="1"/>
</dbReference>
<accession>A0ABT6J9A4</accession>
<dbReference type="CDD" id="cd00685">
    <property type="entry name" value="Trans_IPPS_HT"/>
    <property type="match status" value="1"/>
</dbReference>
<organism evidence="8 9">
    <name type="scientific">Luteimonas endophytica</name>
    <dbReference type="NCBI Taxonomy" id="3042023"/>
    <lineage>
        <taxon>Bacteria</taxon>
        <taxon>Pseudomonadati</taxon>
        <taxon>Pseudomonadota</taxon>
        <taxon>Gammaproteobacteria</taxon>
        <taxon>Lysobacterales</taxon>
        <taxon>Lysobacteraceae</taxon>
        <taxon>Luteimonas</taxon>
    </lineage>
</organism>
<evidence type="ECO:0000313" key="9">
    <source>
        <dbReference type="Proteomes" id="UP001156940"/>
    </source>
</evidence>
<dbReference type="PROSITE" id="PS00444">
    <property type="entry name" value="POLYPRENYL_SYNTHASE_2"/>
    <property type="match status" value="1"/>
</dbReference>
<evidence type="ECO:0000256" key="1">
    <source>
        <dbReference type="ARBA" id="ARBA00001946"/>
    </source>
</evidence>
<dbReference type="Proteomes" id="UP001156940">
    <property type="component" value="Unassembled WGS sequence"/>
</dbReference>
<proteinExistence type="inferred from homology"/>
<gene>
    <name evidence="8" type="ORF">QFW77_10380</name>
</gene>
<dbReference type="InterPro" id="IPR033749">
    <property type="entry name" value="Polyprenyl_synt_CS"/>
</dbReference>
<protein>
    <submittedName>
        <fullName evidence="8">Polyprenyl synthetase family protein</fullName>
    </submittedName>
</protein>
<evidence type="ECO:0000256" key="6">
    <source>
        <dbReference type="ARBA" id="ARBA00023229"/>
    </source>
</evidence>
<dbReference type="SFLD" id="SFLDG01017">
    <property type="entry name" value="Polyprenyl_Transferase_Like"/>
    <property type="match status" value="1"/>
</dbReference>
<dbReference type="Gene3D" id="1.10.600.10">
    <property type="entry name" value="Farnesyl Diphosphate Synthase"/>
    <property type="match status" value="1"/>
</dbReference>
<name>A0ABT6J9A4_9GAMM</name>
<dbReference type="EMBL" id="JARXRM010000032">
    <property type="protein sequence ID" value="MDH5823391.1"/>
    <property type="molecule type" value="Genomic_DNA"/>
</dbReference>
<comment type="cofactor">
    <cofactor evidence="1">
        <name>Mg(2+)</name>
        <dbReference type="ChEBI" id="CHEBI:18420"/>
    </cofactor>
</comment>
<dbReference type="RefSeq" id="WP_280574574.1">
    <property type="nucleotide sequence ID" value="NZ_JARXRM010000032.1"/>
</dbReference>
<keyword evidence="3 7" id="KW-0808">Transferase</keyword>
<dbReference type="PROSITE" id="PS00723">
    <property type="entry name" value="POLYPRENYL_SYNTHASE_1"/>
    <property type="match status" value="1"/>
</dbReference>
<dbReference type="SUPFAM" id="SSF48576">
    <property type="entry name" value="Terpenoid synthases"/>
    <property type="match status" value="1"/>
</dbReference>
<dbReference type="SFLD" id="SFLDS00005">
    <property type="entry name" value="Isoprenoid_Synthase_Type_I"/>
    <property type="match status" value="1"/>
</dbReference>
<dbReference type="Pfam" id="PF00348">
    <property type="entry name" value="polyprenyl_synt"/>
    <property type="match status" value="1"/>
</dbReference>
<dbReference type="InterPro" id="IPR053378">
    <property type="entry name" value="Prenyl_diphosphate_synthase"/>
</dbReference>
<dbReference type="InterPro" id="IPR000092">
    <property type="entry name" value="Polyprenyl_synt"/>
</dbReference>
<keyword evidence="4" id="KW-0479">Metal-binding</keyword>
<dbReference type="NCBIfam" id="NF045485">
    <property type="entry name" value="FPPsyn"/>
    <property type="match status" value="1"/>
</dbReference>
<dbReference type="InterPro" id="IPR008949">
    <property type="entry name" value="Isoprenoid_synthase_dom_sf"/>
</dbReference>
<evidence type="ECO:0000256" key="3">
    <source>
        <dbReference type="ARBA" id="ARBA00022679"/>
    </source>
</evidence>
<reference evidence="8 9" key="1">
    <citation type="submission" date="2023-04" db="EMBL/GenBank/DDBJ databases">
        <title>Luteimonas endophyticus RD2P54.</title>
        <authorList>
            <person name="Sun J.-Q."/>
        </authorList>
    </citation>
    <scope>NUCLEOTIDE SEQUENCE [LARGE SCALE GENOMIC DNA]</scope>
    <source>
        <strain evidence="8 9">RD2P54</strain>
    </source>
</reference>
<keyword evidence="6" id="KW-0414">Isoprene biosynthesis</keyword>